<keyword evidence="2" id="KW-1185">Reference proteome</keyword>
<dbReference type="Proteomes" id="UP000179797">
    <property type="component" value="Unassembled WGS sequence"/>
</dbReference>
<organism evidence="1 2">
    <name type="scientific">Flammeovirga pacifica</name>
    <dbReference type="NCBI Taxonomy" id="915059"/>
    <lineage>
        <taxon>Bacteria</taxon>
        <taxon>Pseudomonadati</taxon>
        <taxon>Bacteroidota</taxon>
        <taxon>Cytophagia</taxon>
        <taxon>Cytophagales</taxon>
        <taxon>Flammeovirgaceae</taxon>
        <taxon>Flammeovirga</taxon>
    </lineage>
</organism>
<reference evidence="1 2" key="1">
    <citation type="journal article" date="2012" name="Int. J. Syst. Evol. Microbiol.">
        <title>Flammeovirga pacifica sp. nov., isolated from deep-sea sediment.</title>
        <authorList>
            <person name="Xu H."/>
            <person name="Fu Y."/>
            <person name="Yang N."/>
            <person name="Ding Z."/>
            <person name="Lai Q."/>
            <person name="Zeng R."/>
        </authorList>
    </citation>
    <scope>NUCLEOTIDE SEQUENCE [LARGE SCALE GENOMIC DNA]</scope>
    <source>
        <strain evidence="2">DSM 24597 / LMG 26175 / WPAGA1</strain>
    </source>
</reference>
<protein>
    <submittedName>
        <fullName evidence="1">Uncharacterized protein</fullName>
    </submittedName>
</protein>
<accession>A0A1S1YSM8</accession>
<evidence type="ECO:0000313" key="1">
    <source>
        <dbReference type="EMBL" id="OHX63873.1"/>
    </source>
</evidence>
<dbReference type="STRING" id="915059.NH26_19875"/>
<evidence type="ECO:0000313" key="2">
    <source>
        <dbReference type="Proteomes" id="UP000179797"/>
    </source>
</evidence>
<dbReference type="RefSeq" id="WP_044217744.1">
    <property type="nucleotide sequence ID" value="NZ_JRYR02000002.1"/>
</dbReference>
<proteinExistence type="predicted"/>
<dbReference type="Gene3D" id="2.60.120.260">
    <property type="entry name" value="Galactose-binding domain-like"/>
    <property type="match status" value="1"/>
</dbReference>
<gene>
    <name evidence="1" type="ORF">NH26_19875</name>
</gene>
<dbReference type="OrthoDB" id="9800955at2"/>
<dbReference type="EMBL" id="JRYR02000002">
    <property type="protein sequence ID" value="OHX63873.1"/>
    <property type="molecule type" value="Genomic_DNA"/>
</dbReference>
<comment type="caution">
    <text evidence="1">The sequence shown here is derived from an EMBL/GenBank/DDBJ whole genome shotgun (WGS) entry which is preliminary data.</text>
</comment>
<sequence length="692" mass="76955">MKKLLNNIIKLFALLLVVSSCQKDRELPDEAKVRAIAWAISEDHQDTLEINIDNYISFMDVSQGLLFHQWEIEDSLDFLSGDFNTSTEDYVPYIDQGKGKKTDDITVHVLFQEAGIHKVRLYNTYDRKVKHNGLSRQLEAVPHETDPGIWVIDTTFNVDVYADLAPAFYVLKNDTDTVCVVTADQIVDGGDDSDWATVQLVAGEDKLTFVDTTSVGRPTDREWNLAWLGETSKNRVFEIVPMKTGWGRAGSLSSIRQGSTQGLTQNTSKPIPLNLNVTAPVIEPQYEVYKDGMLIFSYSTGDNIPDNTDQWMKVDLKINETLTYVDKTVKGLTNAREFTLNNAEQPVYTDETSDVVYPEIKSYFEAGTFAAIRTAGDGFDEDREEVKIPLMIRVDEALLKTSDLIENEMKKITFETSIPVATIGANAANAFTVKIKNINGYDVTSTISSVEVDPGNSAQLILTVGEQTYNSDMITVAYDGSADIQSATGNKLEAFDTEMVIMNNPSTNEFENPEMISFELEGNNQQDAFARGWWVDNSVPNGRLWKRTTDKASAGSASMSLIVEDRAAQGVSKLFSIHNEHNGGPNNNGMKNPAGDYEVTFDIFIPVGVDFTSGLQTNFQDLSNGGDDKQYLTPDLSNVEKGKWVTITQHITFDKDGGRRQVSLVLDNPVPATGRLEFYVDNIVVRSIELRP</sequence>
<dbReference type="PROSITE" id="PS51257">
    <property type="entry name" value="PROKAR_LIPOPROTEIN"/>
    <property type="match status" value="1"/>
</dbReference>
<name>A0A1S1YSM8_FLAPC</name>
<dbReference type="AlphaFoldDB" id="A0A1S1YSM8"/>